<keyword evidence="1" id="KW-1133">Transmembrane helix</keyword>
<name>A0A2V5HFV3_ASPV1</name>
<evidence type="ECO:0000313" key="3">
    <source>
        <dbReference type="Proteomes" id="UP000249829"/>
    </source>
</evidence>
<accession>A0A2V5HFV3</accession>
<organism evidence="2 3">
    <name type="scientific">Aspergillus violaceofuscus (strain CBS 115571)</name>
    <dbReference type="NCBI Taxonomy" id="1450538"/>
    <lineage>
        <taxon>Eukaryota</taxon>
        <taxon>Fungi</taxon>
        <taxon>Dikarya</taxon>
        <taxon>Ascomycota</taxon>
        <taxon>Pezizomycotina</taxon>
        <taxon>Eurotiomycetes</taxon>
        <taxon>Eurotiomycetidae</taxon>
        <taxon>Eurotiales</taxon>
        <taxon>Aspergillaceae</taxon>
        <taxon>Aspergillus</taxon>
    </lineage>
</organism>
<evidence type="ECO:0000256" key="1">
    <source>
        <dbReference type="SAM" id="Phobius"/>
    </source>
</evidence>
<feature type="transmembrane region" description="Helical" evidence="1">
    <location>
        <begin position="61"/>
        <end position="91"/>
    </location>
</feature>
<gene>
    <name evidence="2" type="ORF">BO99DRAFT_257480</name>
</gene>
<reference evidence="2 3" key="1">
    <citation type="submission" date="2018-02" db="EMBL/GenBank/DDBJ databases">
        <title>The genomes of Aspergillus section Nigri reveals drivers in fungal speciation.</title>
        <authorList>
            <consortium name="DOE Joint Genome Institute"/>
            <person name="Vesth T.C."/>
            <person name="Nybo J."/>
            <person name="Theobald S."/>
            <person name="Brandl J."/>
            <person name="Frisvad J.C."/>
            <person name="Nielsen K.F."/>
            <person name="Lyhne E.K."/>
            <person name="Kogle M.E."/>
            <person name="Kuo A."/>
            <person name="Riley R."/>
            <person name="Clum A."/>
            <person name="Nolan M."/>
            <person name="Lipzen A."/>
            <person name="Salamov A."/>
            <person name="Henrissat B."/>
            <person name="Wiebenga A."/>
            <person name="De vries R.P."/>
            <person name="Grigoriev I.V."/>
            <person name="Mortensen U.H."/>
            <person name="Andersen M.R."/>
            <person name="Baker S.E."/>
        </authorList>
    </citation>
    <scope>NUCLEOTIDE SEQUENCE [LARGE SCALE GENOMIC DNA]</scope>
    <source>
        <strain evidence="2 3">CBS 115571</strain>
    </source>
</reference>
<keyword evidence="1" id="KW-0472">Membrane</keyword>
<sequence length="105" mass="12217">MFFVPRITLVSTVYPLRASVYPASPKTMSAWASNQVLVDEHVSYVEESLFQLSHHPTDTCFLFNIGCLFFSLSFSLFFFFFFFFFFAYYLFSLLSKVIAPASRNK</sequence>
<evidence type="ECO:0000313" key="2">
    <source>
        <dbReference type="EMBL" id="PYI22631.1"/>
    </source>
</evidence>
<dbReference type="Proteomes" id="UP000249829">
    <property type="component" value="Unassembled WGS sequence"/>
</dbReference>
<protein>
    <submittedName>
        <fullName evidence="2">Uncharacterized protein</fullName>
    </submittedName>
</protein>
<keyword evidence="3" id="KW-1185">Reference proteome</keyword>
<proteinExistence type="predicted"/>
<dbReference type="EMBL" id="KZ825109">
    <property type="protein sequence ID" value="PYI22631.1"/>
    <property type="molecule type" value="Genomic_DNA"/>
</dbReference>
<keyword evidence="1" id="KW-0812">Transmembrane</keyword>
<dbReference type="AlphaFoldDB" id="A0A2V5HFV3"/>